<dbReference type="AlphaFoldDB" id="B8MFB0"/>
<dbReference type="Pfam" id="PF00078">
    <property type="entry name" value="RVT_1"/>
    <property type="match status" value="1"/>
</dbReference>
<dbReference type="OMA" id="FPSQWKH"/>
<proteinExistence type="predicted"/>
<evidence type="ECO:0000259" key="1">
    <source>
        <dbReference type="PROSITE" id="PS50878"/>
    </source>
</evidence>
<dbReference type="RefSeq" id="XP_002483878.1">
    <property type="nucleotide sequence ID" value="XM_002483833.1"/>
</dbReference>
<dbReference type="eggNOG" id="KOG1075">
    <property type="taxonomic scope" value="Eukaryota"/>
</dbReference>
<keyword evidence="3" id="KW-1185">Reference proteome</keyword>
<reference evidence="3" key="1">
    <citation type="journal article" date="2015" name="Genome Announc.">
        <title>Genome sequence of the AIDS-associated pathogen Penicillium marneffei (ATCC18224) and its near taxonomic relative Talaromyces stipitatus (ATCC10500).</title>
        <authorList>
            <person name="Nierman W.C."/>
            <person name="Fedorova-Abrams N.D."/>
            <person name="Andrianopoulos A."/>
        </authorList>
    </citation>
    <scope>NUCLEOTIDE SEQUENCE [LARGE SCALE GENOMIC DNA]</scope>
    <source>
        <strain evidence="3">ATCC 10500 / CBS 375.48 / QM 6759 / NRRL 1006</strain>
    </source>
</reference>
<gene>
    <name evidence="2" type="ORF">TSTA_017190</name>
</gene>
<dbReference type="EMBL" id="EQ962656">
    <property type="protein sequence ID" value="EED16644.1"/>
    <property type="molecule type" value="Genomic_DNA"/>
</dbReference>
<dbReference type="PhylomeDB" id="B8MFB0"/>
<evidence type="ECO:0000313" key="3">
    <source>
        <dbReference type="Proteomes" id="UP000001745"/>
    </source>
</evidence>
<dbReference type="Proteomes" id="UP000001745">
    <property type="component" value="Unassembled WGS sequence"/>
</dbReference>
<dbReference type="InParanoid" id="B8MFB0"/>
<keyword evidence="2" id="KW-0695">RNA-directed DNA polymerase</keyword>
<dbReference type="InterPro" id="IPR043502">
    <property type="entry name" value="DNA/RNA_pol_sf"/>
</dbReference>
<dbReference type="HOGENOM" id="CLU_000680_3_1_1"/>
<protein>
    <submittedName>
        <fullName evidence="2">Reverse transcriptase, putative</fullName>
    </submittedName>
</protein>
<dbReference type="GeneID" id="8103692"/>
<keyword evidence="2" id="KW-0808">Transferase</keyword>
<sequence>MIVLDQQVPLQKPSPYSKRWFTPELKSQQARVLLETFFPKMADLEIEDPVPPSEGIPWYPITELEVHQSLKAAKGTTAPGEDGIITLVWKHLWPYLWKMITYIFARSVELGHYPHQWKQARIIVLRKPGKPDYGVLEAYRPISLLNTLGKILEAVMARRLSFWAKSYKLLLDTQFGGRPGRNTEQALLTLVNAIDRAWLWSKVITLVAFDLTGAFNGVNDSSLDTRLQAKGILTVARRWIRSFMENRYAGISFNDFQTEISPLEHAGLAQGSPLSPILFGFFNSDLVDQLVDHYGGASAFIDDYFRWRAGQSAEDNIRKIQEEDIPRIEAWAQQTGSLFNVKKTELIHLTRSKRQHGVGQIIINGTVIKPSDTVKLLGVIFNKKMRWKEHVQQVVKRATQVNIALGGLRHLRPE</sequence>
<organism evidence="2 3">
    <name type="scientific">Talaromyces stipitatus (strain ATCC 10500 / CBS 375.48 / QM 6759 / NRRL 1006)</name>
    <name type="common">Penicillium stipitatum</name>
    <dbReference type="NCBI Taxonomy" id="441959"/>
    <lineage>
        <taxon>Eukaryota</taxon>
        <taxon>Fungi</taxon>
        <taxon>Dikarya</taxon>
        <taxon>Ascomycota</taxon>
        <taxon>Pezizomycotina</taxon>
        <taxon>Eurotiomycetes</taxon>
        <taxon>Eurotiomycetidae</taxon>
        <taxon>Eurotiales</taxon>
        <taxon>Trichocomaceae</taxon>
        <taxon>Talaromyces</taxon>
        <taxon>Talaromyces sect. Talaromyces</taxon>
    </lineage>
</organism>
<dbReference type="STRING" id="441959.B8MFB0"/>
<feature type="domain" description="Reverse transcriptase" evidence="1">
    <location>
        <begin position="106"/>
        <end position="381"/>
    </location>
</feature>
<dbReference type="SUPFAM" id="SSF56672">
    <property type="entry name" value="DNA/RNA polymerases"/>
    <property type="match status" value="1"/>
</dbReference>
<dbReference type="GO" id="GO:0003964">
    <property type="term" value="F:RNA-directed DNA polymerase activity"/>
    <property type="evidence" value="ECO:0007669"/>
    <property type="project" value="UniProtKB-KW"/>
</dbReference>
<dbReference type="VEuPathDB" id="FungiDB:TSTA_017190"/>
<dbReference type="PANTHER" id="PTHR33481">
    <property type="entry name" value="REVERSE TRANSCRIPTASE"/>
    <property type="match status" value="1"/>
</dbReference>
<dbReference type="PANTHER" id="PTHR33481:SF1">
    <property type="entry name" value="ENDONUCLEASE_EXONUCLEASE_PHOSPHATASE DOMAIN-CONTAINING PROTEIN-RELATED"/>
    <property type="match status" value="1"/>
</dbReference>
<dbReference type="OrthoDB" id="4368687at2759"/>
<name>B8MFB0_TALSN</name>
<dbReference type="PROSITE" id="PS50878">
    <property type="entry name" value="RT_POL"/>
    <property type="match status" value="1"/>
</dbReference>
<dbReference type="InterPro" id="IPR000477">
    <property type="entry name" value="RT_dom"/>
</dbReference>
<dbReference type="CDD" id="cd01650">
    <property type="entry name" value="RT_nLTR_like"/>
    <property type="match status" value="1"/>
</dbReference>
<evidence type="ECO:0000313" key="2">
    <source>
        <dbReference type="EMBL" id="EED16644.1"/>
    </source>
</evidence>
<keyword evidence="2" id="KW-0548">Nucleotidyltransferase</keyword>
<accession>B8MFB0</accession>